<feature type="domain" description="YgjP-like metallopeptidase" evidence="1">
    <location>
        <begin position="20"/>
        <end position="226"/>
    </location>
</feature>
<dbReference type="OrthoDB" id="9811177at2"/>
<comment type="caution">
    <text evidence="2">The sequence shown here is derived from an EMBL/GenBank/DDBJ whole genome shotgun (WGS) entry which is preliminary data.</text>
</comment>
<sequence>MKKIIVEGIPLFIEKKRIKNLYLKVKAPDGQVQISAPYLMPESEIKKFVQIKLSWIEEKQKEFQKLELPIEHQYISGETIYLWGRDYELEVISYHRNHVKIEGDKLILRVKDSSTLKQREKVLLKWYREQMKFYIPIFIRKWENTMKVKVDDWGVKNMKTRWGTCNIRDRRIWLNLQLAKRPIQCLEYVVVHEMVHLLERKHNDKFVAYMDKFLPEWKEYKRNLENRKYY</sequence>
<dbReference type="RefSeq" id="WP_115481942.1">
    <property type="nucleotide sequence ID" value="NZ_QRCT01000026.1"/>
</dbReference>
<keyword evidence="3" id="KW-1185">Reference proteome</keyword>
<evidence type="ECO:0000313" key="3">
    <source>
        <dbReference type="Proteomes" id="UP000255036"/>
    </source>
</evidence>
<organism evidence="2 3">
    <name type="scientific">Anaerosacchariphilus polymeriproducens</name>
    <dbReference type="NCBI Taxonomy" id="1812858"/>
    <lineage>
        <taxon>Bacteria</taxon>
        <taxon>Bacillati</taxon>
        <taxon>Bacillota</taxon>
        <taxon>Clostridia</taxon>
        <taxon>Lachnospirales</taxon>
        <taxon>Lachnospiraceae</taxon>
        <taxon>Anaerosacchariphilus</taxon>
    </lineage>
</organism>
<accession>A0A371AV24</accession>
<protein>
    <submittedName>
        <fullName evidence="2">M48 family peptidase</fullName>
    </submittedName>
</protein>
<proteinExistence type="predicted"/>
<evidence type="ECO:0000259" key="1">
    <source>
        <dbReference type="Pfam" id="PF01863"/>
    </source>
</evidence>
<dbReference type="InterPro" id="IPR002725">
    <property type="entry name" value="YgjP-like_metallopeptidase"/>
</dbReference>
<dbReference type="AlphaFoldDB" id="A0A371AV24"/>
<gene>
    <name evidence="2" type="ORF">DWV06_09465</name>
</gene>
<reference evidence="2 3" key="1">
    <citation type="submission" date="2018-07" db="EMBL/GenBank/DDBJ databases">
        <title>Anaerosacharophilus polymeroproducens gen. nov. sp. nov., an anaerobic bacterium isolated from salt field.</title>
        <authorList>
            <person name="Kim W."/>
            <person name="Yang S.-H."/>
            <person name="Oh J."/>
            <person name="Lee J.-H."/>
            <person name="Kwon K.K."/>
        </authorList>
    </citation>
    <scope>NUCLEOTIDE SEQUENCE [LARGE SCALE GENOMIC DNA]</scope>
    <source>
        <strain evidence="2 3">MCWD5</strain>
    </source>
</reference>
<name>A0A371AV24_9FIRM</name>
<dbReference type="CDD" id="cd07344">
    <property type="entry name" value="M48_yhfN_like"/>
    <property type="match status" value="1"/>
</dbReference>
<dbReference type="PANTHER" id="PTHR30399:SF1">
    <property type="entry name" value="UTP PYROPHOSPHATASE"/>
    <property type="match status" value="1"/>
</dbReference>
<dbReference type="Proteomes" id="UP000255036">
    <property type="component" value="Unassembled WGS sequence"/>
</dbReference>
<dbReference type="Gene3D" id="3.30.2010.10">
    <property type="entry name" value="Metalloproteases ('zincins'), catalytic domain"/>
    <property type="match status" value="1"/>
</dbReference>
<evidence type="ECO:0000313" key="2">
    <source>
        <dbReference type="EMBL" id="RDU23425.1"/>
    </source>
</evidence>
<dbReference type="PANTHER" id="PTHR30399">
    <property type="entry name" value="UNCHARACTERIZED PROTEIN YGJP"/>
    <property type="match status" value="1"/>
</dbReference>
<dbReference type="EMBL" id="QRCT01000026">
    <property type="protein sequence ID" value="RDU23425.1"/>
    <property type="molecule type" value="Genomic_DNA"/>
</dbReference>
<dbReference type="Pfam" id="PF01863">
    <property type="entry name" value="YgjP-like"/>
    <property type="match status" value="1"/>
</dbReference>
<dbReference type="InterPro" id="IPR053136">
    <property type="entry name" value="UTP_pyrophosphatase-like"/>
</dbReference>